<evidence type="ECO:0000313" key="9">
    <source>
        <dbReference type="EMBL" id="OEV12886.1"/>
    </source>
</evidence>
<keyword evidence="5 7" id="KW-1133">Transmembrane helix</keyword>
<keyword evidence="3" id="KW-1003">Cell membrane</keyword>
<feature type="transmembrane region" description="Helical" evidence="7">
    <location>
        <begin position="143"/>
        <end position="162"/>
    </location>
</feature>
<dbReference type="EMBL" id="LJGW01000111">
    <property type="protein sequence ID" value="OEV12886.1"/>
    <property type="molecule type" value="Genomic_DNA"/>
</dbReference>
<evidence type="ECO:0000256" key="1">
    <source>
        <dbReference type="ARBA" id="ARBA00004651"/>
    </source>
</evidence>
<dbReference type="Proteomes" id="UP000176005">
    <property type="component" value="Unassembled WGS sequence"/>
</dbReference>
<comment type="caution">
    <text evidence="9">The sequence shown here is derived from an EMBL/GenBank/DDBJ whole genome shotgun (WGS) entry which is preliminary data.</text>
</comment>
<feature type="transmembrane region" description="Helical" evidence="7">
    <location>
        <begin position="239"/>
        <end position="265"/>
    </location>
</feature>
<keyword evidence="10" id="KW-1185">Reference proteome</keyword>
<dbReference type="PROSITE" id="PS50928">
    <property type="entry name" value="ABC_TM1"/>
    <property type="match status" value="1"/>
</dbReference>
<accession>A0A1E7L9L9</accession>
<evidence type="ECO:0000259" key="8">
    <source>
        <dbReference type="PROSITE" id="PS50928"/>
    </source>
</evidence>
<dbReference type="GO" id="GO:0005886">
    <property type="term" value="C:plasma membrane"/>
    <property type="evidence" value="ECO:0007669"/>
    <property type="project" value="UniProtKB-SubCell"/>
</dbReference>
<feature type="transmembrane region" description="Helical" evidence="7">
    <location>
        <begin position="115"/>
        <end position="137"/>
    </location>
</feature>
<dbReference type="InterPro" id="IPR035906">
    <property type="entry name" value="MetI-like_sf"/>
</dbReference>
<evidence type="ECO:0000256" key="3">
    <source>
        <dbReference type="ARBA" id="ARBA00022475"/>
    </source>
</evidence>
<comment type="subcellular location">
    <subcellularLocation>
        <location evidence="1 7">Cell membrane</location>
        <topology evidence="1 7">Multi-pass membrane protein</topology>
    </subcellularLocation>
</comment>
<evidence type="ECO:0000313" key="10">
    <source>
        <dbReference type="Proteomes" id="UP000176005"/>
    </source>
</evidence>
<feature type="transmembrane region" description="Helical" evidence="7">
    <location>
        <begin position="183"/>
        <end position="200"/>
    </location>
</feature>
<feature type="transmembrane region" description="Helical" evidence="7">
    <location>
        <begin position="84"/>
        <end position="108"/>
    </location>
</feature>
<evidence type="ECO:0000256" key="5">
    <source>
        <dbReference type="ARBA" id="ARBA00022989"/>
    </source>
</evidence>
<dbReference type="SUPFAM" id="SSF161098">
    <property type="entry name" value="MetI-like"/>
    <property type="match status" value="1"/>
</dbReference>
<dbReference type="AlphaFoldDB" id="A0A1E7L9L9"/>
<feature type="transmembrane region" description="Helical" evidence="7">
    <location>
        <begin position="24"/>
        <end position="44"/>
    </location>
</feature>
<sequence>MPPGRRQGRGQGRGRGRYGRRHRVLLYAGRVAVGGLTLLLWQFASGRWVDPFFVSSPSDVAARLAALVRSGELWPHLLTTLAEFGAGLGIGTAGGIALGLAIAFSGLVGQWFHPYVMALYSLPRVALAPLFIVWFGIGLTSKVTMVATMVIFAVFYNVYEGIRSIDPDLLDMARAHRASFLRTLRWIVFPALTPWLLTALRLGVGLALIGAVIAELVGSSAGLGYYIKNSSNLLDITGVFAGLAVITAVAMTFDTLVGALSRYLLRYR</sequence>
<comment type="similarity">
    <text evidence="7">Belongs to the binding-protein-dependent transport system permease family.</text>
</comment>
<evidence type="ECO:0000256" key="6">
    <source>
        <dbReference type="ARBA" id="ARBA00023136"/>
    </source>
</evidence>
<keyword evidence="2 7" id="KW-0813">Transport</keyword>
<keyword evidence="6 7" id="KW-0472">Membrane</keyword>
<keyword evidence="4 7" id="KW-0812">Transmembrane</keyword>
<dbReference type="CDD" id="cd06261">
    <property type="entry name" value="TM_PBP2"/>
    <property type="match status" value="1"/>
</dbReference>
<dbReference type="Pfam" id="PF00528">
    <property type="entry name" value="BPD_transp_1"/>
    <property type="match status" value="1"/>
</dbReference>
<protein>
    <submittedName>
        <fullName evidence="9">ABC transporter permease</fullName>
    </submittedName>
</protein>
<gene>
    <name evidence="9" type="ORF">AN218_06485</name>
</gene>
<feature type="domain" description="ABC transmembrane type-1" evidence="8">
    <location>
        <begin position="77"/>
        <end position="257"/>
    </location>
</feature>
<reference evidence="9 10" key="1">
    <citation type="journal article" date="2016" name="Front. Microbiol.">
        <title>Comparative Genomics Analysis of Streptomyces Species Reveals Their Adaptation to the Marine Environment and Their Diversity at the Genomic Level.</title>
        <authorList>
            <person name="Tian X."/>
            <person name="Zhang Z."/>
            <person name="Yang T."/>
            <person name="Chen M."/>
            <person name="Li J."/>
            <person name="Chen F."/>
            <person name="Yang J."/>
            <person name="Li W."/>
            <person name="Zhang B."/>
            <person name="Zhang Z."/>
            <person name="Wu J."/>
            <person name="Zhang C."/>
            <person name="Long L."/>
            <person name="Xiao J."/>
        </authorList>
    </citation>
    <scope>NUCLEOTIDE SEQUENCE [LARGE SCALE GENOMIC DNA]</scope>
    <source>
        <strain evidence="9 10">SCSIO 10429</strain>
    </source>
</reference>
<evidence type="ECO:0000256" key="2">
    <source>
        <dbReference type="ARBA" id="ARBA00022448"/>
    </source>
</evidence>
<name>A0A1E7L9L9_9ACTN</name>
<dbReference type="PANTHER" id="PTHR30151:SF20">
    <property type="entry name" value="ABC TRANSPORTER PERMEASE PROTEIN HI_0355-RELATED"/>
    <property type="match status" value="1"/>
</dbReference>
<proteinExistence type="inferred from homology"/>
<dbReference type="GO" id="GO:0055085">
    <property type="term" value="P:transmembrane transport"/>
    <property type="evidence" value="ECO:0007669"/>
    <property type="project" value="InterPro"/>
</dbReference>
<dbReference type="InterPro" id="IPR000515">
    <property type="entry name" value="MetI-like"/>
</dbReference>
<dbReference type="PANTHER" id="PTHR30151">
    <property type="entry name" value="ALKANE SULFONATE ABC TRANSPORTER-RELATED, MEMBRANE SUBUNIT"/>
    <property type="match status" value="1"/>
</dbReference>
<organism evidence="9 10">
    <name type="scientific">Streptomyces nanshensis</name>
    <dbReference type="NCBI Taxonomy" id="518642"/>
    <lineage>
        <taxon>Bacteria</taxon>
        <taxon>Bacillati</taxon>
        <taxon>Actinomycetota</taxon>
        <taxon>Actinomycetes</taxon>
        <taxon>Kitasatosporales</taxon>
        <taxon>Streptomycetaceae</taxon>
        <taxon>Streptomyces</taxon>
    </lineage>
</organism>
<evidence type="ECO:0000256" key="7">
    <source>
        <dbReference type="RuleBase" id="RU363032"/>
    </source>
</evidence>
<evidence type="ECO:0000256" key="4">
    <source>
        <dbReference type="ARBA" id="ARBA00022692"/>
    </source>
</evidence>
<dbReference type="Gene3D" id="1.10.3720.10">
    <property type="entry name" value="MetI-like"/>
    <property type="match status" value="1"/>
</dbReference>